<proteinExistence type="predicted"/>
<gene>
    <name evidence="1" type="ORF">PanWU01x14_090390</name>
</gene>
<sequence>MLLIFLRTSWGRKNGSLQFRHIHFYKFKNFIQRPPASDEKITIFFLTGKLDTERNNENKLKYMNRLMVFNKFNRLQNFPPKASIVQTTLVILPLRILHGTNEE</sequence>
<dbReference type="EMBL" id="JXTB01000057">
    <property type="protein sequence ID" value="PON69316.1"/>
    <property type="molecule type" value="Genomic_DNA"/>
</dbReference>
<protein>
    <submittedName>
        <fullName evidence="1">Uncharacterized protein</fullName>
    </submittedName>
</protein>
<reference evidence="2" key="1">
    <citation type="submission" date="2016-06" db="EMBL/GenBank/DDBJ databases">
        <title>Parallel loss of symbiosis genes in relatives of nitrogen-fixing non-legume Parasponia.</title>
        <authorList>
            <person name="Van Velzen R."/>
            <person name="Holmer R."/>
            <person name="Bu F."/>
            <person name="Rutten L."/>
            <person name="Van Zeijl A."/>
            <person name="Liu W."/>
            <person name="Santuari L."/>
            <person name="Cao Q."/>
            <person name="Sharma T."/>
            <person name="Shen D."/>
            <person name="Roswanjaya Y."/>
            <person name="Wardhani T."/>
            <person name="Kalhor M.S."/>
            <person name="Jansen J."/>
            <person name="Van den Hoogen J."/>
            <person name="Gungor B."/>
            <person name="Hartog M."/>
            <person name="Hontelez J."/>
            <person name="Verver J."/>
            <person name="Yang W.-C."/>
            <person name="Schijlen E."/>
            <person name="Repin R."/>
            <person name="Schilthuizen M."/>
            <person name="Schranz E."/>
            <person name="Heidstra R."/>
            <person name="Miyata K."/>
            <person name="Fedorova E."/>
            <person name="Kohlen W."/>
            <person name="Bisseling T."/>
            <person name="Smit S."/>
            <person name="Geurts R."/>
        </authorList>
    </citation>
    <scope>NUCLEOTIDE SEQUENCE [LARGE SCALE GENOMIC DNA]</scope>
    <source>
        <strain evidence="2">cv. WU1-14</strain>
    </source>
</reference>
<keyword evidence="2" id="KW-1185">Reference proteome</keyword>
<dbReference type="Proteomes" id="UP000237105">
    <property type="component" value="Unassembled WGS sequence"/>
</dbReference>
<accession>A0A2P5D7U8</accession>
<organism evidence="1 2">
    <name type="scientific">Parasponia andersonii</name>
    <name type="common">Sponia andersonii</name>
    <dbReference type="NCBI Taxonomy" id="3476"/>
    <lineage>
        <taxon>Eukaryota</taxon>
        <taxon>Viridiplantae</taxon>
        <taxon>Streptophyta</taxon>
        <taxon>Embryophyta</taxon>
        <taxon>Tracheophyta</taxon>
        <taxon>Spermatophyta</taxon>
        <taxon>Magnoliopsida</taxon>
        <taxon>eudicotyledons</taxon>
        <taxon>Gunneridae</taxon>
        <taxon>Pentapetalae</taxon>
        <taxon>rosids</taxon>
        <taxon>fabids</taxon>
        <taxon>Rosales</taxon>
        <taxon>Cannabaceae</taxon>
        <taxon>Parasponia</taxon>
    </lineage>
</organism>
<name>A0A2P5D7U8_PARAD</name>
<comment type="caution">
    <text evidence="1">The sequence shown here is derived from an EMBL/GenBank/DDBJ whole genome shotgun (WGS) entry which is preliminary data.</text>
</comment>
<evidence type="ECO:0000313" key="1">
    <source>
        <dbReference type="EMBL" id="PON69316.1"/>
    </source>
</evidence>
<evidence type="ECO:0000313" key="2">
    <source>
        <dbReference type="Proteomes" id="UP000237105"/>
    </source>
</evidence>
<dbReference type="AlphaFoldDB" id="A0A2P5D7U8"/>